<dbReference type="InParanoid" id="A0A804JWE9"/>
<dbReference type="EMBL" id="HG996473">
    <property type="protein sequence ID" value="CAG1856810.1"/>
    <property type="molecule type" value="Genomic_DNA"/>
</dbReference>
<dbReference type="Gramene" id="Ma07_t16480.1">
    <property type="protein sequence ID" value="Ma07_p16480.1"/>
    <property type="gene ID" value="Ma07_g16480"/>
</dbReference>
<dbReference type="EnsemblPlants" id="Ma07_t16480.1">
    <property type="protein sequence ID" value="Ma07_p16480.1"/>
    <property type="gene ID" value="Ma07_g16480"/>
</dbReference>
<name>A0A804JWE9_MUSAM</name>
<keyword evidence="4" id="KW-1185">Reference proteome</keyword>
<feature type="region of interest" description="Disordered" evidence="1">
    <location>
        <begin position="16"/>
        <end position="45"/>
    </location>
</feature>
<proteinExistence type="predicted"/>
<evidence type="ECO:0000313" key="4">
    <source>
        <dbReference type="Proteomes" id="UP000012960"/>
    </source>
</evidence>
<dbReference type="AlphaFoldDB" id="A0A804JWE9"/>
<sequence length="102" mass="11449">MGSSWCLSSELPRQRRLRPRRRVPGDPRLRVRSAGEGLHSQHGGEPAVLRRAAHSSVDIWACPRRLLIAHHGLILYNLDVVYEEEKGGVDVMMEKIGGKDCV</sequence>
<evidence type="ECO:0000313" key="2">
    <source>
        <dbReference type="EMBL" id="CAG1856810.1"/>
    </source>
</evidence>
<evidence type="ECO:0000313" key="3">
    <source>
        <dbReference type="EnsemblPlants" id="Ma07_p16480.1"/>
    </source>
</evidence>
<gene>
    <name evidence="2" type="ORF">GSMUA_38280.1</name>
</gene>
<dbReference type="Proteomes" id="UP000012960">
    <property type="component" value="Unplaced"/>
</dbReference>
<accession>A0A804JWE9</accession>
<evidence type="ECO:0000256" key="1">
    <source>
        <dbReference type="SAM" id="MobiDB-lite"/>
    </source>
</evidence>
<reference evidence="2" key="1">
    <citation type="submission" date="2021-03" db="EMBL/GenBank/DDBJ databases">
        <authorList>
            <consortium name="Genoscope - CEA"/>
            <person name="William W."/>
        </authorList>
    </citation>
    <scope>NUCLEOTIDE SEQUENCE</scope>
    <source>
        <strain evidence="2">Doubled-haploid Pahang</strain>
    </source>
</reference>
<reference evidence="3" key="2">
    <citation type="submission" date="2021-05" db="UniProtKB">
        <authorList>
            <consortium name="EnsemblPlants"/>
        </authorList>
    </citation>
    <scope>IDENTIFICATION</scope>
    <source>
        <strain evidence="3">subsp. malaccensis</strain>
    </source>
</reference>
<protein>
    <submittedName>
        <fullName evidence="2">(wild Malaysian banana) hypothetical protein</fullName>
    </submittedName>
</protein>
<organism evidence="3 4">
    <name type="scientific">Musa acuminata subsp. malaccensis</name>
    <name type="common">Wild banana</name>
    <name type="synonym">Musa malaccensis</name>
    <dbReference type="NCBI Taxonomy" id="214687"/>
    <lineage>
        <taxon>Eukaryota</taxon>
        <taxon>Viridiplantae</taxon>
        <taxon>Streptophyta</taxon>
        <taxon>Embryophyta</taxon>
        <taxon>Tracheophyta</taxon>
        <taxon>Spermatophyta</taxon>
        <taxon>Magnoliopsida</taxon>
        <taxon>Liliopsida</taxon>
        <taxon>Zingiberales</taxon>
        <taxon>Musaceae</taxon>
        <taxon>Musa</taxon>
    </lineage>
</organism>